<reference evidence="2 3" key="1">
    <citation type="submission" date="2018-06" db="EMBL/GenBank/DDBJ databases">
        <title>Spirosoma sp. HMF3257 Genome sequencing and assembly.</title>
        <authorList>
            <person name="Kang H."/>
            <person name="Cha I."/>
            <person name="Kim H."/>
            <person name="Kang J."/>
            <person name="Joh K."/>
        </authorList>
    </citation>
    <scope>NUCLEOTIDE SEQUENCE [LARGE SCALE GENOMIC DNA]</scope>
    <source>
        <strain evidence="2 3">HMF3257</strain>
    </source>
</reference>
<dbReference type="EMBL" id="QLII01000001">
    <property type="protein sequence ID" value="RAI73298.1"/>
    <property type="molecule type" value="Genomic_DNA"/>
</dbReference>
<keyword evidence="3" id="KW-1185">Reference proteome</keyword>
<organism evidence="2 3">
    <name type="scientific">Spirosoma telluris</name>
    <dbReference type="NCBI Taxonomy" id="2183553"/>
    <lineage>
        <taxon>Bacteria</taxon>
        <taxon>Pseudomonadati</taxon>
        <taxon>Bacteroidota</taxon>
        <taxon>Cytophagia</taxon>
        <taxon>Cytophagales</taxon>
        <taxon>Cytophagaceae</taxon>
        <taxon>Spirosoma</taxon>
    </lineage>
</organism>
<protein>
    <submittedName>
        <fullName evidence="2">Uncharacterized protein</fullName>
    </submittedName>
</protein>
<gene>
    <name evidence="2" type="ORF">HMF3257_00580</name>
</gene>
<feature type="region of interest" description="Disordered" evidence="1">
    <location>
        <begin position="113"/>
        <end position="148"/>
    </location>
</feature>
<dbReference type="OrthoDB" id="962395at2"/>
<sequence>MAKTTLTVATILATLFGNSHKALSEKLSTEEFNAFSAEAQELQDRLDAQEAGNLAVTGDLTKANADLAIAQAALTTAQTELGTTKTALTTANSTIATLTPKATAWDAHKAALNGSNLSGDSTNGKGGQSDTGSKENARTEKMRELKAKHPLLMADVDVPDAE</sequence>
<feature type="compositionally biased region" description="Polar residues" evidence="1">
    <location>
        <begin position="113"/>
        <end position="123"/>
    </location>
</feature>
<dbReference type="AlphaFoldDB" id="A0A327NL49"/>
<dbReference type="RefSeq" id="WP_111340180.1">
    <property type="nucleotide sequence ID" value="NZ_QLII01000001.1"/>
</dbReference>
<feature type="compositionally biased region" description="Basic and acidic residues" evidence="1">
    <location>
        <begin position="132"/>
        <end position="147"/>
    </location>
</feature>
<evidence type="ECO:0000313" key="2">
    <source>
        <dbReference type="EMBL" id="RAI73298.1"/>
    </source>
</evidence>
<name>A0A327NL49_9BACT</name>
<dbReference type="Proteomes" id="UP000249016">
    <property type="component" value="Unassembled WGS sequence"/>
</dbReference>
<evidence type="ECO:0000256" key="1">
    <source>
        <dbReference type="SAM" id="MobiDB-lite"/>
    </source>
</evidence>
<evidence type="ECO:0000313" key="3">
    <source>
        <dbReference type="Proteomes" id="UP000249016"/>
    </source>
</evidence>
<accession>A0A327NL49</accession>
<comment type="caution">
    <text evidence="2">The sequence shown here is derived from an EMBL/GenBank/DDBJ whole genome shotgun (WGS) entry which is preliminary data.</text>
</comment>
<proteinExistence type="predicted"/>